<proteinExistence type="predicted"/>
<feature type="domain" description="Tubulin-folding cofactor D C-terminal" evidence="1">
    <location>
        <begin position="16"/>
        <end position="79"/>
    </location>
</feature>
<gene>
    <name evidence="2" type="ORF">FBUS_03547</name>
</gene>
<organism evidence="2 3">
    <name type="scientific">Fasciolopsis buskii</name>
    <dbReference type="NCBI Taxonomy" id="27845"/>
    <lineage>
        <taxon>Eukaryota</taxon>
        <taxon>Metazoa</taxon>
        <taxon>Spiralia</taxon>
        <taxon>Lophotrochozoa</taxon>
        <taxon>Platyhelminthes</taxon>
        <taxon>Trematoda</taxon>
        <taxon>Digenea</taxon>
        <taxon>Plagiorchiida</taxon>
        <taxon>Echinostomata</taxon>
        <taxon>Echinostomatoidea</taxon>
        <taxon>Fasciolidae</taxon>
        <taxon>Fasciolopsis</taxon>
    </lineage>
</organism>
<evidence type="ECO:0000313" key="3">
    <source>
        <dbReference type="Proteomes" id="UP000728185"/>
    </source>
</evidence>
<dbReference type="Proteomes" id="UP000728185">
    <property type="component" value="Unassembled WGS sequence"/>
</dbReference>
<dbReference type="OrthoDB" id="10253476at2759"/>
<comment type="caution">
    <text evidence="2">The sequence shown here is derived from an EMBL/GenBank/DDBJ whole genome shotgun (WGS) entry which is preliminary data.</text>
</comment>
<evidence type="ECO:0000313" key="2">
    <source>
        <dbReference type="EMBL" id="KAA0185981.1"/>
    </source>
</evidence>
<reference evidence="2" key="1">
    <citation type="submission" date="2019-05" db="EMBL/GenBank/DDBJ databases">
        <title>Annotation for the trematode Fasciolopsis buski.</title>
        <authorList>
            <person name="Choi Y.-J."/>
        </authorList>
    </citation>
    <scope>NUCLEOTIDE SEQUENCE</scope>
    <source>
        <strain evidence="2">HT</strain>
        <tissue evidence="2">Whole worm</tissue>
    </source>
</reference>
<evidence type="ECO:0000259" key="1">
    <source>
        <dbReference type="Pfam" id="PF12612"/>
    </source>
</evidence>
<feature type="non-terminal residue" evidence="2">
    <location>
        <position position="1"/>
    </location>
</feature>
<dbReference type="AlphaFoldDB" id="A0A8E0RRV2"/>
<sequence>VFHHTPCRVFAPQVLCSTEALSTYLLARESDHEFISEFVSIVERISSQFSSEERIITPLFKFVDFLLNDPAITGSLDGESFGGMLQFDGPVRKRAASLMMILLGHKYPVVRKATATKLYECLVTFDLVQQELMDRITALLTETIW</sequence>
<dbReference type="EMBL" id="LUCM01010058">
    <property type="protein sequence ID" value="KAA0185981.1"/>
    <property type="molecule type" value="Genomic_DNA"/>
</dbReference>
<dbReference type="InterPro" id="IPR022577">
    <property type="entry name" value="TBCD_C"/>
</dbReference>
<keyword evidence="3" id="KW-1185">Reference proteome</keyword>
<dbReference type="Pfam" id="PF12612">
    <property type="entry name" value="TFCD_C"/>
    <property type="match status" value="1"/>
</dbReference>
<name>A0A8E0RRV2_9TREM</name>
<protein>
    <submittedName>
        <fullName evidence="2">Tubulin-specific chaperone D</fullName>
    </submittedName>
</protein>
<accession>A0A8E0RRV2</accession>